<evidence type="ECO:0000313" key="9">
    <source>
        <dbReference type="Proteomes" id="UP000694565"/>
    </source>
</evidence>
<dbReference type="FunFam" id="2.60.120.260:FF:000009">
    <property type="entry name" value="SUN domain-containing protein 1 isoform X1"/>
    <property type="match status" value="1"/>
</dbReference>
<keyword evidence="2" id="KW-1133">Transmembrane helix</keyword>
<feature type="region of interest" description="Disordered" evidence="6">
    <location>
        <begin position="133"/>
        <end position="157"/>
    </location>
</feature>
<dbReference type="Pfam" id="PF07738">
    <property type="entry name" value="Sad1_UNC"/>
    <property type="match status" value="1"/>
</dbReference>
<keyword evidence="9" id="KW-1185">Reference proteome</keyword>
<evidence type="ECO:0000256" key="4">
    <source>
        <dbReference type="ARBA" id="ARBA00023136"/>
    </source>
</evidence>
<dbReference type="PANTHER" id="PTHR12911">
    <property type="entry name" value="SAD1/UNC-84-LIKE PROTEIN-RELATED"/>
    <property type="match status" value="1"/>
</dbReference>
<feature type="region of interest" description="Disordered" evidence="6">
    <location>
        <begin position="1"/>
        <end position="41"/>
    </location>
</feature>
<keyword evidence="3" id="KW-0175">Coiled coil</keyword>
<reference evidence="8" key="2">
    <citation type="submission" date="2025-09" db="UniProtKB">
        <authorList>
            <consortium name="Ensembl"/>
        </authorList>
    </citation>
    <scope>IDENTIFICATION</scope>
</reference>
<evidence type="ECO:0000256" key="5">
    <source>
        <dbReference type="ARBA" id="ARBA00037816"/>
    </source>
</evidence>
<dbReference type="InterPro" id="IPR045119">
    <property type="entry name" value="SUN1-5"/>
</dbReference>
<organism evidence="8 9">
    <name type="scientific">Cyclopterus lumpus</name>
    <name type="common">Lumpsucker</name>
    <dbReference type="NCBI Taxonomy" id="8103"/>
    <lineage>
        <taxon>Eukaryota</taxon>
        <taxon>Metazoa</taxon>
        <taxon>Chordata</taxon>
        <taxon>Craniata</taxon>
        <taxon>Vertebrata</taxon>
        <taxon>Euteleostomi</taxon>
        <taxon>Actinopterygii</taxon>
        <taxon>Neopterygii</taxon>
        <taxon>Teleostei</taxon>
        <taxon>Neoteleostei</taxon>
        <taxon>Acanthomorphata</taxon>
        <taxon>Eupercaria</taxon>
        <taxon>Perciformes</taxon>
        <taxon>Cottioidei</taxon>
        <taxon>Cottales</taxon>
        <taxon>Cyclopteridae</taxon>
        <taxon>Cyclopterus</taxon>
    </lineage>
</organism>
<dbReference type="Proteomes" id="UP000694565">
    <property type="component" value="Unplaced"/>
</dbReference>
<dbReference type="GO" id="GO:0034993">
    <property type="term" value="C:meiotic nuclear membrane microtubule tethering complex"/>
    <property type="evidence" value="ECO:0007669"/>
    <property type="project" value="TreeGrafter"/>
</dbReference>
<dbReference type="GO" id="GO:0005637">
    <property type="term" value="C:nuclear inner membrane"/>
    <property type="evidence" value="ECO:0007669"/>
    <property type="project" value="UniProtKB-SubCell"/>
</dbReference>
<sequence>MGTVVSGFWSVESRPAEATEEESKEVLPPDGRPPAAVEEEESALRLGRLEESQAALWHHVEASGRRHTEVLRLYTDLQQLVSDQNHREQSGPWIRDLLNQHLDRWQTEKQQSQASRLDQLELQLQTLAARTQEVPWRPEAAPPVSPSSTLPAAVGDGVNRPSHDALLAEISRLEVALEDVRRGVQGLSGGLDRIQQTVSAQVREEVRVLVYGNQLAVGGGAPGDGGDAPESLLQWLSLRYVSGADLQAALSSLELSILQDLRLHRGGAAVREEVLQAGVTQEDVREIVRNALRLFSQDRTGLADFALESGGGSVLNTRCSETHQTKVALYSLFGVPLWYFSQSPRAVIQPDVHPGSCWAFKGSAGVLVLRLSRRILPTSFSLEHLPKALAPSGGRLSSAPRDFSVYGLEDEGQQGGKLLGSFTYDEAGEALQTFRVLGNDAAFQIIEVQVLSNWGHQDYTCLYRFRAHGTPEEELGEEPVGQGEEPGELEEQPEVSY</sequence>
<comment type="subcellular location">
    <subcellularLocation>
        <location evidence="5">Nucleus inner membrane</location>
        <topology evidence="5">Single-pass type II membrane protein</topology>
    </subcellularLocation>
</comment>
<evidence type="ECO:0000256" key="2">
    <source>
        <dbReference type="ARBA" id="ARBA00022989"/>
    </source>
</evidence>
<evidence type="ECO:0000259" key="7">
    <source>
        <dbReference type="PROSITE" id="PS51469"/>
    </source>
</evidence>
<keyword evidence="1" id="KW-0812">Transmembrane</keyword>
<evidence type="ECO:0000256" key="6">
    <source>
        <dbReference type="SAM" id="MobiDB-lite"/>
    </source>
</evidence>
<dbReference type="Ensembl" id="ENSCLMT00005019910.1">
    <property type="protein sequence ID" value="ENSCLMP00005018893.1"/>
    <property type="gene ID" value="ENSCLMG00005009516.1"/>
</dbReference>
<dbReference type="PANTHER" id="PTHR12911:SF23">
    <property type="entry name" value="SUN DOMAIN-CONTAINING PROTEIN 1"/>
    <property type="match status" value="1"/>
</dbReference>
<evidence type="ECO:0000313" key="8">
    <source>
        <dbReference type="Ensembl" id="ENSCLMP00005018893.1"/>
    </source>
</evidence>
<proteinExistence type="predicted"/>
<feature type="domain" description="SUN" evidence="7">
    <location>
        <begin position="311"/>
        <end position="472"/>
    </location>
</feature>
<name>A0A8C2Z481_CYCLU</name>
<protein>
    <recommendedName>
        <fullName evidence="7">SUN domain-containing protein</fullName>
    </recommendedName>
</protein>
<evidence type="ECO:0000256" key="3">
    <source>
        <dbReference type="ARBA" id="ARBA00023054"/>
    </source>
</evidence>
<dbReference type="AlphaFoldDB" id="A0A8C2Z481"/>
<feature type="compositionally biased region" description="Acidic residues" evidence="6">
    <location>
        <begin position="485"/>
        <end position="497"/>
    </location>
</feature>
<dbReference type="InterPro" id="IPR012919">
    <property type="entry name" value="SUN_dom"/>
</dbReference>
<accession>A0A8C2Z481</accession>
<evidence type="ECO:0000256" key="1">
    <source>
        <dbReference type="ARBA" id="ARBA00022692"/>
    </source>
</evidence>
<dbReference type="GeneTree" id="ENSGT00940000155830"/>
<dbReference type="Gene3D" id="2.60.120.260">
    <property type="entry name" value="Galactose-binding domain-like"/>
    <property type="match status" value="1"/>
</dbReference>
<dbReference type="GO" id="GO:0043495">
    <property type="term" value="F:protein-membrane adaptor activity"/>
    <property type="evidence" value="ECO:0007669"/>
    <property type="project" value="TreeGrafter"/>
</dbReference>
<feature type="region of interest" description="Disordered" evidence="6">
    <location>
        <begin position="472"/>
        <end position="497"/>
    </location>
</feature>
<keyword evidence="4" id="KW-0472">Membrane</keyword>
<dbReference type="PROSITE" id="PS51469">
    <property type="entry name" value="SUN"/>
    <property type="match status" value="1"/>
</dbReference>
<reference evidence="8" key="1">
    <citation type="submission" date="2025-08" db="UniProtKB">
        <authorList>
            <consortium name="Ensembl"/>
        </authorList>
    </citation>
    <scope>IDENTIFICATION</scope>
</reference>